<protein>
    <submittedName>
        <fullName evidence="1">Uncharacterized protein</fullName>
    </submittedName>
</protein>
<name>A0A7S9STW0_9VIRU</name>
<proteinExistence type="predicted"/>
<dbReference type="EMBL" id="MW030560">
    <property type="protein sequence ID" value="QPI16451.1"/>
    <property type="molecule type" value="Genomic_DNA"/>
</dbReference>
<gene>
    <name evidence="1" type="ORF">NIOZUU157_00348</name>
</gene>
<organism evidence="1">
    <name type="scientific">Virus NIOZ-UU157</name>
    <dbReference type="NCBI Taxonomy" id="2763269"/>
    <lineage>
        <taxon>Viruses</taxon>
    </lineage>
</organism>
<sequence>MILIINIIEFFKKQWFSLLIIIVLMIMQCQSDIAITQYKVKLKELDLKIKIYERQDERMRILVDSFSTLDTKVVEKIRTIKEKEYVQIKMVDNMPISDLQEFFTERYSETSSSNTN</sequence>
<accession>A0A7S9STW0</accession>
<reference evidence="1" key="1">
    <citation type="submission" date="2020-08" db="EMBL/GenBank/DDBJ databases">
        <title>Bridging the membrane lipid divide: bacteria of the FCB group superphylum have the potential to synthesize archaeal ether lipids.</title>
        <authorList>
            <person name="Villanueva L."/>
            <person name="von Meijenfeldt F.A.B."/>
            <person name="Westbye A.B."/>
            <person name="Yadav S."/>
            <person name="Hopmans E.C."/>
            <person name="Dutilh B.E."/>
            <person name="Sinninghe Damste J.S."/>
        </authorList>
    </citation>
    <scope>NUCLEOTIDE SEQUENCE</scope>
    <source>
        <strain evidence="1">NIOZ-UU157</strain>
    </source>
</reference>
<evidence type="ECO:0000313" key="1">
    <source>
        <dbReference type="EMBL" id="QPI16451.1"/>
    </source>
</evidence>